<evidence type="ECO:0000259" key="1">
    <source>
        <dbReference type="Pfam" id="PF14321"/>
    </source>
</evidence>
<dbReference type="eggNOG" id="ENOG5030PEZ">
    <property type="taxonomic scope" value="Bacteria"/>
</dbReference>
<dbReference type="OrthoDB" id="2111471at2"/>
<reference evidence="2 3" key="1">
    <citation type="journal article" date="2015" name="Genome Announc.">
        <title>Complete Genome Sequence of the Novel Leech Symbiont Mucinivorans hirudinis M3T.</title>
        <authorList>
            <person name="Nelson M.C."/>
            <person name="Bomar L."/>
            <person name="Graf J."/>
        </authorList>
    </citation>
    <scope>NUCLEOTIDE SEQUENCE [LARGE SCALE GENOMIC DNA]</scope>
    <source>
        <strain evidence="3">M3</strain>
    </source>
</reference>
<sequence>MKRLFTLVALSFFLANCTDSTQEGTPVLQILLEDSPADYQDVKIKIENVAIFSGDGWHELNNYKSVISILNYTAGKSLLIVNESVPKGDYSKIRFTFAREGALTYQNRPVTLKMTETNAVIELPISLRFAEQNEYLYFDFDVAASIDIDNEEIKPQISFIDISSAGAISGAITNSKGIGIDQQMLVKCVAKEGSAVKFTYTDKASGVFFIRLMEGEYDLTIYPDSKSQYKYKSIDNVTVNKFAATKLIGIVMEEK</sequence>
<evidence type="ECO:0000313" key="2">
    <source>
        <dbReference type="EMBL" id="CDN33104.1"/>
    </source>
</evidence>
<dbReference type="Proteomes" id="UP000027616">
    <property type="component" value="Chromosome I"/>
</dbReference>
<proteinExistence type="predicted"/>
<dbReference type="KEGG" id="rbc:BN938_3042"/>
<dbReference type="HOGENOM" id="CLU_1089122_0_0_10"/>
<keyword evidence="3" id="KW-1185">Reference proteome</keyword>
<evidence type="ECO:0000313" key="3">
    <source>
        <dbReference type="Proteomes" id="UP000027616"/>
    </source>
</evidence>
<protein>
    <submittedName>
        <fullName evidence="2">Putative lipoprotein</fullName>
    </submittedName>
</protein>
<dbReference type="AlphaFoldDB" id="A0A060REX2"/>
<organism evidence="2 3">
    <name type="scientific">Mucinivorans hirudinis</name>
    <dbReference type="NCBI Taxonomy" id="1433126"/>
    <lineage>
        <taxon>Bacteria</taxon>
        <taxon>Pseudomonadati</taxon>
        <taxon>Bacteroidota</taxon>
        <taxon>Bacteroidia</taxon>
        <taxon>Bacteroidales</taxon>
        <taxon>Rikenellaceae</taxon>
        <taxon>Mucinivorans</taxon>
    </lineage>
</organism>
<dbReference type="STRING" id="1433126.BN938_3042"/>
<accession>A0A060REX2</accession>
<name>A0A060REX2_9BACT</name>
<dbReference type="Pfam" id="PF14321">
    <property type="entry name" value="DUF4382"/>
    <property type="match status" value="1"/>
</dbReference>
<gene>
    <name evidence="2" type="ORF">BN938_3042</name>
</gene>
<dbReference type="InterPro" id="IPR025491">
    <property type="entry name" value="DUF4382"/>
</dbReference>
<feature type="domain" description="DUF4382" evidence="1">
    <location>
        <begin position="28"/>
        <end position="150"/>
    </location>
</feature>
<dbReference type="EMBL" id="HG934468">
    <property type="protein sequence ID" value="CDN33104.1"/>
    <property type="molecule type" value="Genomic_DNA"/>
</dbReference>
<keyword evidence="2" id="KW-0449">Lipoprotein</keyword>